<keyword evidence="2" id="KW-1185">Reference proteome</keyword>
<dbReference type="EMBL" id="LFZN01000195">
    <property type="protein sequence ID" value="KXS95881.1"/>
    <property type="molecule type" value="Genomic_DNA"/>
</dbReference>
<gene>
    <name evidence="1" type="ORF">AC578_9956</name>
</gene>
<protein>
    <submittedName>
        <fullName evidence="1">Uncharacterized protein</fullName>
    </submittedName>
</protein>
<proteinExistence type="predicted"/>
<name>A0A139H0F0_9PEZI</name>
<evidence type="ECO:0000313" key="1">
    <source>
        <dbReference type="EMBL" id="KXS95881.1"/>
    </source>
</evidence>
<dbReference type="Proteomes" id="UP000070133">
    <property type="component" value="Unassembled WGS sequence"/>
</dbReference>
<evidence type="ECO:0000313" key="2">
    <source>
        <dbReference type="Proteomes" id="UP000070133"/>
    </source>
</evidence>
<reference evidence="1" key="1">
    <citation type="submission" date="2015-07" db="EMBL/GenBank/DDBJ databases">
        <title>Comparative genomics of the Sigatoka disease complex on banana suggests a link between parallel evolutionary changes in Pseudocercospora fijiensis and Pseudocercospora eumusae and increased virulence on the banana host.</title>
        <authorList>
            <person name="Chang T.-C."/>
            <person name="Salvucci A."/>
            <person name="Crous P.W."/>
            <person name="Stergiopoulos I."/>
        </authorList>
    </citation>
    <scope>NUCLEOTIDE SEQUENCE [LARGE SCALE GENOMIC DNA]</scope>
    <source>
        <strain evidence="1">CBS 114824</strain>
    </source>
</reference>
<organism evidence="1 2">
    <name type="scientific">Pseudocercospora eumusae</name>
    <dbReference type="NCBI Taxonomy" id="321146"/>
    <lineage>
        <taxon>Eukaryota</taxon>
        <taxon>Fungi</taxon>
        <taxon>Dikarya</taxon>
        <taxon>Ascomycota</taxon>
        <taxon>Pezizomycotina</taxon>
        <taxon>Dothideomycetes</taxon>
        <taxon>Dothideomycetidae</taxon>
        <taxon>Mycosphaerellales</taxon>
        <taxon>Mycosphaerellaceae</taxon>
        <taxon>Pseudocercospora</taxon>
    </lineage>
</organism>
<comment type="caution">
    <text evidence="1">The sequence shown here is derived from an EMBL/GenBank/DDBJ whole genome shotgun (WGS) entry which is preliminary data.</text>
</comment>
<accession>A0A139H0F0</accession>
<sequence length="71" mass="7824">MGDPDLIAQRIVHLSSCFSHYPTSSVDMTCPEYPGADKCTTTAPALTLSKRELINPDHFEGTSGKKRRLDD</sequence>
<dbReference type="AlphaFoldDB" id="A0A139H0F0"/>